<feature type="domain" description="ABC transporter" evidence="5">
    <location>
        <begin position="10"/>
        <end position="246"/>
    </location>
</feature>
<dbReference type="SUPFAM" id="SSF52540">
    <property type="entry name" value="P-loop containing nucleoside triphosphate hydrolases"/>
    <property type="match status" value="2"/>
</dbReference>
<dbReference type="InterPro" id="IPR050107">
    <property type="entry name" value="ABC_carbohydrate_import_ATPase"/>
</dbReference>
<evidence type="ECO:0000313" key="6">
    <source>
        <dbReference type="EMBL" id="KAB2807852.1"/>
    </source>
</evidence>
<dbReference type="PANTHER" id="PTHR43790">
    <property type="entry name" value="CARBOHYDRATE TRANSPORT ATP-BINDING PROTEIN MG119-RELATED"/>
    <property type="match status" value="1"/>
</dbReference>
<proteinExistence type="predicted"/>
<protein>
    <submittedName>
        <fullName evidence="6">Sugar ABC transporter ATP-binding protein</fullName>
    </submittedName>
</protein>
<gene>
    <name evidence="6" type="ORF">F9L07_24500</name>
</gene>
<dbReference type="Pfam" id="PF00005">
    <property type="entry name" value="ABC_tran"/>
    <property type="match status" value="2"/>
</dbReference>
<name>A0A7J5DS96_NOCSI</name>
<keyword evidence="3" id="KW-0547">Nucleotide-binding</keyword>
<evidence type="ECO:0000256" key="2">
    <source>
        <dbReference type="ARBA" id="ARBA00022737"/>
    </source>
</evidence>
<keyword evidence="2" id="KW-0677">Repeat</keyword>
<dbReference type="InterPro" id="IPR003593">
    <property type="entry name" value="AAA+_ATPase"/>
</dbReference>
<sequence length="509" mass="54537">MDTGTAPPGLVIRDLHKAYDANRVLKGIDIAFRFGEVHALLGANGAGKSTLLGCLSGAVHPDRAEVRIGEESYDGFTPRRAFDAGIAIIYQHFQLIGPLSVADNIFLGRELRRGGGAVDRRRQEREAAQVLQELGIELDPRVAVEDLSVGAQQMVEIARAVRLDPRVLILDEPTAALGAHEVAALLALVRRLAARGIAIVYVTHLLGEVLEVADRATVLRDGRVHWTRPRSELNLPDLVQGIAPDAATDRERATRQVGADVVLRLSGTRSDFTGPVDLDVRAGEVVGLFGLLGSGRTDLLEALAGVRTMRTGEIEIDGARARLGSPRDAQRSGVALVPSDRKAQALFGTMSALENMLMPHLGRLAGRTAVRRRRREDRIFAEMVRSVDLVPPIAAQPADGFSGGNAQKIAVARWTCGLGSPRVLLLDEPTQGVDIGARHDLYALVRSWAEEAGAAVLFATSDPEEVLALADRVVVLVEGRVVHEGPAQLEESALVALAQPAATERSVVP</sequence>
<reference evidence="6 7" key="1">
    <citation type="submission" date="2019-09" db="EMBL/GenBank/DDBJ databases">
        <title>Pimelobacter sp. isolated from Paulinella.</title>
        <authorList>
            <person name="Jeong S.E."/>
        </authorList>
    </citation>
    <scope>NUCLEOTIDE SEQUENCE [LARGE SCALE GENOMIC DNA]</scope>
    <source>
        <strain evidence="6 7">Pch-N</strain>
    </source>
</reference>
<feature type="domain" description="ABC transporter" evidence="5">
    <location>
        <begin position="257"/>
        <end position="503"/>
    </location>
</feature>
<dbReference type="PANTHER" id="PTHR43790:SF9">
    <property type="entry name" value="GALACTOFURANOSE TRANSPORTER ATP-BINDING PROTEIN YTFR"/>
    <property type="match status" value="1"/>
</dbReference>
<evidence type="ECO:0000256" key="1">
    <source>
        <dbReference type="ARBA" id="ARBA00022448"/>
    </source>
</evidence>
<dbReference type="InterPro" id="IPR003439">
    <property type="entry name" value="ABC_transporter-like_ATP-bd"/>
</dbReference>
<organism evidence="6 7">
    <name type="scientific">Nocardioides simplex</name>
    <name type="common">Arthrobacter simplex</name>
    <dbReference type="NCBI Taxonomy" id="2045"/>
    <lineage>
        <taxon>Bacteria</taxon>
        <taxon>Bacillati</taxon>
        <taxon>Actinomycetota</taxon>
        <taxon>Actinomycetes</taxon>
        <taxon>Propionibacteriales</taxon>
        <taxon>Nocardioidaceae</taxon>
        <taxon>Pimelobacter</taxon>
    </lineage>
</organism>
<comment type="caution">
    <text evidence="6">The sequence shown here is derived from an EMBL/GenBank/DDBJ whole genome shotgun (WGS) entry which is preliminary data.</text>
</comment>
<dbReference type="PROSITE" id="PS50893">
    <property type="entry name" value="ABC_TRANSPORTER_2"/>
    <property type="match status" value="2"/>
</dbReference>
<dbReference type="SMART" id="SM00382">
    <property type="entry name" value="AAA"/>
    <property type="match status" value="2"/>
</dbReference>
<dbReference type="Gene3D" id="3.40.50.300">
    <property type="entry name" value="P-loop containing nucleotide triphosphate hydrolases"/>
    <property type="match status" value="2"/>
</dbReference>
<dbReference type="InterPro" id="IPR027417">
    <property type="entry name" value="P-loop_NTPase"/>
</dbReference>
<keyword evidence="4 6" id="KW-0067">ATP-binding</keyword>
<dbReference type="AlphaFoldDB" id="A0A7J5DS96"/>
<dbReference type="CDD" id="cd03215">
    <property type="entry name" value="ABC_Carb_Monos_II"/>
    <property type="match status" value="1"/>
</dbReference>
<dbReference type="EMBL" id="WBVM01000004">
    <property type="protein sequence ID" value="KAB2807852.1"/>
    <property type="molecule type" value="Genomic_DNA"/>
</dbReference>
<dbReference type="CDD" id="cd03216">
    <property type="entry name" value="ABC_Carb_Monos_I"/>
    <property type="match status" value="1"/>
</dbReference>
<keyword evidence="1" id="KW-0813">Transport</keyword>
<evidence type="ECO:0000256" key="4">
    <source>
        <dbReference type="ARBA" id="ARBA00022840"/>
    </source>
</evidence>
<dbReference type="InterPro" id="IPR017871">
    <property type="entry name" value="ABC_transporter-like_CS"/>
</dbReference>
<dbReference type="GO" id="GO:0005524">
    <property type="term" value="F:ATP binding"/>
    <property type="evidence" value="ECO:0007669"/>
    <property type="project" value="UniProtKB-KW"/>
</dbReference>
<dbReference type="PROSITE" id="PS00211">
    <property type="entry name" value="ABC_TRANSPORTER_1"/>
    <property type="match status" value="1"/>
</dbReference>
<accession>A0A7J5DS96</accession>
<dbReference type="RefSeq" id="WP_151582333.1">
    <property type="nucleotide sequence ID" value="NZ_WBVM01000004.1"/>
</dbReference>
<evidence type="ECO:0000259" key="5">
    <source>
        <dbReference type="PROSITE" id="PS50893"/>
    </source>
</evidence>
<dbReference type="Proteomes" id="UP000449906">
    <property type="component" value="Unassembled WGS sequence"/>
</dbReference>
<evidence type="ECO:0000256" key="3">
    <source>
        <dbReference type="ARBA" id="ARBA00022741"/>
    </source>
</evidence>
<dbReference type="GO" id="GO:0016887">
    <property type="term" value="F:ATP hydrolysis activity"/>
    <property type="evidence" value="ECO:0007669"/>
    <property type="project" value="InterPro"/>
</dbReference>
<evidence type="ECO:0000313" key="7">
    <source>
        <dbReference type="Proteomes" id="UP000449906"/>
    </source>
</evidence>